<evidence type="ECO:0000313" key="3">
    <source>
        <dbReference type="Proteomes" id="UP000004030"/>
    </source>
</evidence>
<dbReference type="Pfam" id="PF13692">
    <property type="entry name" value="Glyco_trans_1_4"/>
    <property type="match status" value="1"/>
</dbReference>
<dbReference type="GO" id="GO:0016757">
    <property type="term" value="F:glycosyltransferase activity"/>
    <property type="evidence" value="ECO:0007669"/>
    <property type="project" value="TreeGrafter"/>
</dbReference>
<reference evidence="2 3" key="1">
    <citation type="journal article" date="2012" name="J. Bacteriol.">
        <title>Genome sequence of benzo(a)pyrene-degrading bacterium Novosphingobium pentaromativorans US6-1.</title>
        <authorList>
            <person name="Luo Y.R."/>
            <person name="Kang S.G."/>
            <person name="Kim S.J."/>
            <person name="Kim M.R."/>
            <person name="Li N."/>
            <person name="Lee J.H."/>
            <person name="Kwon K.K."/>
        </authorList>
    </citation>
    <scope>NUCLEOTIDE SEQUENCE [LARGE SCALE GENOMIC DNA]</scope>
    <source>
        <strain evidence="2 3">US6-1</strain>
    </source>
</reference>
<evidence type="ECO:0000313" key="2">
    <source>
        <dbReference type="EMBL" id="EHJ61767.1"/>
    </source>
</evidence>
<dbReference type="Pfam" id="PF13439">
    <property type="entry name" value="Glyco_transf_4"/>
    <property type="match status" value="1"/>
</dbReference>
<organism evidence="2 3">
    <name type="scientific">Novosphingobium pentaromativorans US6-1</name>
    <dbReference type="NCBI Taxonomy" id="1088721"/>
    <lineage>
        <taxon>Bacteria</taxon>
        <taxon>Pseudomonadati</taxon>
        <taxon>Pseudomonadota</taxon>
        <taxon>Alphaproteobacteria</taxon>
        <taxon>Sphingomonadales</taxon>
        <taxon>Sphingomonadaceae</taxon>
        <taxon>Novosphingobium</taxon>
    </lineage>
</organism>
<dbReference type="Proteomes" id="UP000004030">
    <property type="component" value="Unassembled WGS sequence"/>
</dbReference>
<dbReference type="eggNOG" id="COG0438">
    <property type="taxonomic scope" value="Bacteria"/>
</dbReference>
<name>G6EAA5_9SPHN</name>
<evidence type="ECO:0000259" key="1">
    <source>
        <dbReference type="Pfam" id="PF13439"/>
    </source>
</evidence>
<dbReference type="AlphaFoldDB" id="G6EAA5"/>
<keyword evidence="2" id="KW-0808">Transferase</keyword>
<dbReference type="PANTHER" id="PTHR45947">
    <property type="entry name" value="SULFOQUINOVOSYL TRANSFERASE SQD2"/>
    <property type="match status" value="1"/>
</dbReference>
<protein>
    <submittedName>
        <fullName evidence="2">Glycosyl transferase group 1</fullName>
    </submittedName>
</protein>
<dbReference type="Gene3D" id="3.40.50.2000">
    <property type="entry name" value="Glycogen Phosphorylase B"/>
    <property type="match status" value="1"/>
</dbReference>
<keyword evidence="3" id="KW-1185">Reference proteome</keyword>
<feature type="domain" description="Glycosyltransferase subfamily 4-like N-terminal" evidence="1">
    <location>
        <begin position="12"/>
        <end position="184"/>
    </location>
</feature>
<dbReference type="STRING" id="1088721.JI59_13725"/>
<dbReference type="InterPro" id="IPR028098">
    <property type="entry name" value="Glyco_trans_4-like_N"/>
</dbReference>
<dbReference type="PATRIC" id="fig|1088721.3.peg.1259"/>
<dbReference type="SUPFAM" id="SSF53756">
    <property type="entry name" value="UDP-Glycosyltransferase/glycogen phosphorylase"/>
    <property type="match status" value="1"/>
</dbReference>
<dbReference type="PANTHER" id="PTHR45947:SF3">
    <property type="entry name" value="SULFOQUINOVOSYL TRANSFERASE SQD2"/>
    <property type="match status" value="1"/>
</dbReference>
<comment type="caution">
    <text evidence="2">The sequence shown here is derived from an EMBL/GenBank/DDBJ whole genome shotgun (WGS) entry which is preliminary data.</text>
</comment>
<sequence>MAIVHYWLVAMRGGERVVEHLLDLFPDADLFTHVYDPRRVSARIRKARVRQSFIGRMPGARRHYQKYLPLMPIALEELDLRGYDLVISSESGPAKGVITGPDTLHLCYCHSPMRYLWDHYQDYRESTGWLARRLMPLAFHRLRQWDVSSASRVDGFIANSSFIARRIAKVWGRDARVVHPPVAIDSFAPSAQVSDRYLWVSQMTPYKRADIALEAFNRLGAPALMVGDGEMFDQIAARAGPNVEVRRRLSFPELQRAYATCRALVFTPEEDFGIVPVEANASGRPVIAFGRGGVTDSIIDGLTGIFYDRQTPMDLIDAIRRFERWQPQFQPQEAVRNAARFGPDAFARGILDALDHFRREGRLSSFASSTGPSQRTANHGITCDDNGALHSDLGMHRHSCDDVAAQCR</sequence>
<proteinExistence type="predicted"/>
<dbReference type="InterPro" id="IPR050194">
    <property type="entry name" value="Glycosyltransferase_grp1"/>
</dbReference>
<accession>G6EAA5</accession>
<dbReference type="EMBL" id="AGFM01000016">
    <property type="protein sequence ID" value="EHJ61767.1"/>
    <property type="molecule type" value="Genomic_DNA"/>
</dbReference>
<gene>
    <name evidence="2" type="ORF">NSU_1276</name>
</gene>